<proteinExistence type="predicted"/>
<gene>
    <name evidence="1" type="ORF">ACFQ4E_10410</name>
</gene>
<organism evidence="1 2">
    <name type="scientific">Litorisediminicola beolgyonensis</name>
    <dbReference type="NCBI Taxonomy" id="1173614"/>
    <lineage>
        <taxon>Bacteria</taxon>
        <taxon>Pseudomonadati</taxon>
        <taxon>Pseudomonadota</taxon>
        <taxon>Alphaproteobacteria</taxon>
        <taxon>Rhodobacterales</taxon>
        <taxon>Paracoccaceae</taxon>
        <taxon>Litorisediminicola</taxon>
    </lineage>
</organism>
<reference evidence="2" key="1">
    <citation type="journal article" date="2019" name="Int. J. Syst. Evol. Microbiol.">
        <title>The Global Catalogue of Microorganisms (GCM) 10K type strain sequencing project: providing services to taxonomists for standard genome sequencing and annotation.</title>
        <authorList>
            <consortium name="The Broad Institute Genomics Platform"/>
            <consortium name="The Broad Institute Genome Sequencing Center for Infectious Disease"/>
            <person name="Wu L."/>
            <person name="Ma J."/>
        </authorList>
    </citation>
    <scope>NUCLEOTIDE SEQUENCE [LARGE SCALE GENOMIC DNA]</scope>
    <source>
        <strain evidence="2">CCUG 62953</strain>
    </source>
</reference>
<feature type="non-terminal residue" evidence="1">
    <location>
        <position position="1"/>
    </location>
</feature>
<name>A0ABW3ZIX8_9RHOB</name>
<protein>
    <submittedName>
        <fullName evidence="1">Uncharacterized protein</fullName>
    </submittedName>
</protein>
<dbReference type="EMBL" id="JBHTMU010000016">
    <property type="protein sequence ID" value="MFD1342832.1"/>
    <property type="molecule type" value="Genomic_DNA"/>
</dbReference>
<evidence type="ECO:0000313" key="1">
    <source>
        <dbReference type="EMBL" id="MFD1342832.1"/>
    </source>
</evidence>
<accession>A0ABW3ZIX8</accession>
<evidence type="ECO:0000313" key="2">
    <source>
        <dbReference type="Proteomes" id="UP001597135"/>
    </source>
</evidence>
<dbReference type="Proteomes" id="UP001597135">
    <property type="component" value="Unassembled WGS sequence"/>
</dbReference>
<sequence length="118" mass="13089">AAPVRPIRPQRAPEPVATAAAPEATGFAEYAERMGATDLPELLEAAAAYMAFVEKVPQFSRPQLMNKVREVEEEESSREDRLRSFGQLLREGKIAKIDGGRFTASERIRYRPTDRAAG</sequence>
<keyword evidence="2" id="KW-1185">Reference proteome</keyword>
<comment type="caution">
    <text evidence="1">The sequence shown here is derived from an EMBL/GenBank/DDBJ whole genome shotgun (WGS) entry which is preliminary data.</text>
</comment>